<dbReference type="AlphaFoldDB" id="A0A1E8EZ28"/>
<evidence type="ECO:0000313" key="2">
    <source>
        <dbReference type="Proteomes" id="UP000175744"/>
    </source>
</evidence>
<keyword evidence="2" id="KW-1185">Reference proteome</keyword>
<dbReference type="EMBL" id="LZFO01000013">
    <property type="protein sequence ID" value="OFI06248.1"/>
    <property type="molecule type" value="Genomic_DNA"/>
</dbReference>
<name>A0A1E8EZ28_9CLOT</name>
<comment type="caution">
    <text evidence="1">The sequence shown here is derived from an EMBL/GenBank/DDBJ whole genome shotgun (WGS) entry which is preliminary data.</text>
</comment>
<evidence type="ECO:0000313" key="1">
    <source>
        <dbReference type="EMBL" id="OFI06248.1"/>
    </source>
</evidence>
<protein>
    <submittedName>
        <fullName evidence="1">Uncharacterized protein</fullName>
    </submittedName>
</protein>
<dbReference type="PATRIC" id="fig|1121290.3.peg.1153"/>
<sequence>MVVYILKYIGPFLRINTLKKENIENQLFYFCKESLKHIVLNSKCGITIPVKNLKIKKTSNFDNNTFKSISPLLCIYKKANAKLYEIDNDFCWNEDKFKKEINIYSNILMTLSLLEMVDYYKLFEGIDDKKHSLYDIYLNLCKKQLEFYTSNFRNLEGLFVDKKLSSDSLADNIIFEDKNKKFKFSDQALAMSAFYKFSCYENNKKKNNIYKTFSLDILNMFLNFKSELYGINSGELCKLCMALNIFYDYSKNEEAKLLLLDLNELLLERFESIDYEIEDEIEHLCMNYLNFYLFYKNSNIVKFKQSLKNIYHRLLNLYNEELGIIIKNINQKDITFYSTDLLLYLITLMMHSYIDEDSKDNRILADIYKHQIIDSGIILSWPESPNLNDRERYRNFSLNSNDLLNEENFRMPYISTPKDNLLAPVFAKKVTYNIKKQTFKNPKSSFNSDKNFTILFLTLYLFKFKNFSAVVQYSSKNR</sequence>
<dbReference type="Proteomes" id="UP000175744">
    <property type="component" value="Unassembled WGS sequence"/>
</dbReference>
<reference evidence="1 2" key="1">
    <citation type="submission" date="2016-06" db="EMBL/GenBank/DDBJ databases">
        <title>Genome sequence of Clostridium acetireducens DSM 10703.</title>
        <authorList>
            <person name="Poehlein A."/>
            <person name="Fluechter S."/>
            <person name="Duerre P."/>
            <person name="Daniel R."/>
        </authorList>
    </citation>
    <scope>NUCLEOTIDE SEQUENCE [LARGE SCALE GENOMIC DNA]</scope>
    <source>
        <strain evidence="1 2">DSM 10703</strain>
    </source>
</reference>
<organism evidence="1 2">
    <name type="scientific">Clostridium acetireducens DSM 10703</name>
    <dbReference type="NCBI Taxonomy" id="1121290"/>
    <lineage>
        <taxon>Bacteria</taxon>
        <taxon>Bacillati</taxon>
        <taxon>Bacillota</taxon>
        <taxon>Clostridia</taxon>
        <taxon>Eubacteriales</taxon>
        <taxon>Clostridiaceae</taxon>
        <taxon>Clostridium</taxon>
    </lineage>
</organism>
<dbReference type="STRING" id="1121290.CLAOCE_11470"/>
<accession>A0A1E8EZ28</accession>
<proteinExistence type="predicted"/>
<gene>
    <name evidence="1" type="ORF">CLOACE_11470</name>
</gene>